<evidence type="ECO:0000256" key="5">
    <source>
        <dbReference type="ARBA" id="ARBA00022737"/>
    </source>
</evidence>
<dbReference type="InterPro" id="IPR018097">
    <property type="entry name" value="EGF_Ca-bd_CS"/>
</dbReference>
<dbReference type="InterPro" id="IPR011042">
    <property type="entry name" value="6-blade_b-propeller_TolB-like"/>
</dbReference>
<dbReference type="EMBL" id="CACRXK020019421">
    <property type="protein sequence ID" value="CAB4033642.1"/>
    <property type="molecule type" value="Genomic_DNA"/>
</dbReference>
<dbReference type="PROSITE" id="PS01186">
    <property type="entry name" value="EGF_2"/>
    <property type="match status" value="2"/>
</dbReference>
<evidence type="ECO:0000256" key="7">
    <source>
        <dbReference type="ARBA" id="ARBA00022989"/>
    </source>
</evidence>
<comment type="caution">
    <text evidence="12">The sequence shown here is derived from an EMBL/GenBank/DDBJ whole genome shotgun (WGS) entry which is preliminary data.</text>
</comment>
<dbReference type="PANTHER" id="PTHR24039">
    <property type="entry name" value="FIBRILLIN-RELATED"/>
    <property type="match status" value="1"/>
</dbReference>
<dbReference type="InterPro" id="IPR009030">
    <property type="entry name" value="Growth_fac_rcpt_cys_sf"/>
</dbReference>
<evidence type="ECO:0000313" key="12">
    <source>
        <dbReference type="EMBL" id="CAB4033642.1"/>
    </source>
</evidence>
<evidence type="ECO:0000256" key="3">
    <source>
        <dbReference type="ARBA" id="ARBA00022692"/>
    </source>
</evidence>
<dbReference type="SMART" id="SM00181">
    <property type="entry name" value="EGF"/>
    <property type="match status" value="2"/>
</dbReference>
<evidence type="ECO:0000256" key="9">
    <source>
        <dbReference type="ARBA" id="ARBA00023157"/>
    </source>
</evidence>
<dbReference type="Gene3D" id="2.10.25.10">
    <property type="entry name" value="Laminin"/>
    <property type="match status" value="2"/>
</dbReference>
<evidence type="ECO:0000256" key="8">
    <source>
        <dbReference type="ARBA" id="ARBA00023136"/>
    </source>
</evidence>
<dbReference type="Pfam" id="PF12947">
    <property type="entry name" value="EGF_3"/>
    <property type="match status" value="1"/>
</dbReference>
<proteinExistence type="predicted"/>
<keyword evidence="5" id="KW-0677">Repeat</keyword>
<dbReference type="GO" id="GO:0016020">
    <property type="term" value="C:membrane"/>
    <property type="evidence" value="ECO:0007669"/>
    <property type="project" value="UniProtKB-SubCell"/>
</dbReference>
<dbReference type="GO" id="GO:0005509">
    <property type="term" value="F:calcium ion binding"/>
    <property type="evidence" value="ECO:0007669"/>
    <property type="project" value="InterPro"/>
</dbReference>
<dbReference type="InterPro" id="IPR000742">
    <property type="entry name" value="EGF"/>
</dbReference>
<keyword evidence="8" id="KW-0472">Membrane</keyword>
<dbReference type="PROSITE" id="PS50026">
    <property type="entry name" value="EGF_3"/>
    <property type="match status" value="2"/>
</dbReference>
<gene>
    <name evidence="12" type="ORF">PACLA_8A030258</name>
</gene>
<comment type="subcellular location">
    <subcellularLocation>
        <location evidence="1">Membrane</location>
        <topology evidence="1">Single-pass type I membrane protein</topology>
    </subcellularLocation>
</comment>
<dbReference type="SMART" id="SM00179">
    <property type="entry name" value="EGF_CA"/>
    <property type="match status" value="2"/>
</dbReference>
<dbReference type="PROSITE" id="PS00010">
    <property type="entry name" value="ASX_HYDROXYL"/>
    <property type="match status" value="2"/>
</dbReference>
<feature type="non-terminal residue" evidence="12">
    <location>
        <position position="1"/>
    </location>
</feature>
<evidence type="ECO:0000256" key="11">
    <source>
        <dbReference type="PROSITE-ProRule" id="PRU00076"/>
    </source>
</evidence>
<reference evidence="12" key="1">
    <citation type="submission" date="2020-04" db="EMBL/GenBank/DDBJ databases">
        <authorList>
            <person name="Alioto T."/>
            <person name="Alioto T."/>
            <person name="Gomez Garrido J."/>
        </authorList>
    </citation>
    <scope>NUCLEOTIDE SEQUENCE</scope>
    <source>
        <strain evidence="12">A484AB</strain>
    </source>
</reference>
<evidence type="ECO:0000256" key="4">
    <source>
        <dbReference type="ARBA" id="ARBA00022729"/>
    </source>
</evidence>
<dbReference type="PANTHER" id="PTHR24039:SF58">
    <property type="entry name" value="EGF-LIKE DOMAIN-CONTAINING PROTEIN"/>
    <property type="match status" value="1"/>
</dbReference>
<dbReference type="PROSITE" id="PS01187">
    <property type="entry name" value="EGF_CA"/>
    <property type="match status" value="1"/>
</dbReference>
<dbReference type="Proteomes" id="UP001152795">
    <property type="component" value="Unassembled WGS sequence"/>
</dbReference>
<evidence type="ECO:0000256" key="6">
    <source>
        <dbReference type="ARBA" id="ARBA00022837"/>
    </source>
</evidence>
<keyword evidence="6" id="KW-0106">Calcium</keyword>
<keyword evidence="4" id="KW-0732">Signal</keyword>
<evidence type="ECO:0000256" key="2">
    <source>
        <dbReference type="ARBA" id="ARBA00022536"/>
    </source>
</evidence>
<dbReference type="FunFam" id="2.10.25.10:FF:000202">
    <property type="entry name" value="Multiple epidermal growth factor-like domains 8"/>
    <property type="match status" value="1"/>
</dbReference>
<keyword evidence="13" id="KW-1185">Reference proteome</keyword>
<dbReference type="InterPro" id="IPR024731">
    <property type="entry name" value="NELL2-like_EGF"/>
</dbReference>
<sequence>MLIDEDECCTGTFCHAQSTCANSFGNFTCTCSNGYSGNGTFCEDVDECEESRCHPNATCVNNPGSFVCNCNPGFIGDGGNSCSENCQVPYLFFSTSSGTFSYNTEESTSSPTIFNSRVNALMSFDGINKLLYFHTTNNEITSYNLDGSYLSTITIQNVEFFTVDGRNNLLYYHDDLQDRIFVYNITSGQSTLVAGLSGVTGVKDMEMEMANG</sequence>
<evidence type="ECO:0000256" key="10">
    <source>
        <dbReference type="ARBA" id="ARBA00023180"/>
    </source>
</evidence>
<dbReference type="InterPro" id="IPR001881">
    <property type="entry name" value="EGF-like_Ca-bd_dom"/>
</dbReference>
<dbReference type="CDD" id="cd00054">
    <property type="entry name" value="EGF_CA"/>
    <property type="match status" value="2"/>
</dbReference>
<dbReference type="InterPro" id="IPR000152">
    <property type="entry name" value="EGF-type_Asp/Asn_hydroxyl_site"/>
</dbReference>
<name>A0A7D9JPQ7_PARCT</name>
<dbReference type="SUPFAM" id="SSF63825">
    <property type="entry name" value="YWTD domain"/>
    <property type="match status" value="1"/>
</dbReference>
<dbReference type="GO" id="GO:0048513">
    <property type="term" value="P:animal organ development"/>
    <property type="evidence" value="ECO:0007669"/>
    <property type="project" value="UniProtKB-ARBA"/>
</dbReference>
<keyword evidence="3" id="KW-0812">Transmembrane</keyword>
<comment type="caution">
    <text evidence="11">Lacks conserved residue(s) required for the propagation of feature annotation.</text>
</comment>
<dbReference type="Gene3D" id="2.120.10.30">
    <property type="entry name" value="TolB, C-terminal domain"/>
    <property type="match status" value="1"/>
</dbReference>
<dbReference type="InterPro" id="IPR049883">
    <property type="entry name" value="NOTCH1_EGF-like"/>
</dbReference>
<evidence type="ECO:0000313" key="13">
    <source>
        <dbReference type="Proteomes" id="UP001152795"/>
    </source>
</evidence>
<dbReference type="SUPFAM" id="SSF57184">
    <property type="entry name" value="Growth factor receptor domain"/>
    <property type="match status" value="1"/>
</dbReference>
<dbReference type="GO" id="GO:0048731">
    <property type="term" value="P:system development"/>
    <property type="evidence" value="ECO:0007669"/>
    <property type="project" value="UniProtKB-ARBA"/>
</dbReference>
<keyword evidence="2 11" id="KW-0245">EGF-like domain</keyword>
<accession>A0A7D9JPQ7</accession>
<keyword evidence="10" id="KW-0325">Glycoprotein</keyword>
<evidence type="ECO:0000256" key="1">
    <source>
        <dbReference type="ARBA" id="ARBA00004479"/>
    </source>
</evidence>
<keyword evidence="9" id="KW-1015">Disulfide bond</keyword>
<dbReference type="OrthoDB" id="9946071at2759"/>
<organism evidence="12 13">
    <name type="scientific">Paramuricea clavata</name>
    <name type="common">Red gorgonian</name>
    <name type="synonym">Violescent sea-whip</name>
    <dbReference type="NCBI Taxonomy" id="317549"/>
    <lineage>
        <taxon>Eukaryota</taxon>
        <taxon>Metazoa</taxon>
        <taxon>Cnidaria</taxon>
        <taxon>Anthozoa</taxon>
        <taxon>Octocorallia</taxon>
        <taxon>Malacalcyonacea</taxon>
        <taxon>Plexauridae</taxon>
        <taxon>Paramuricea</taxon>
    </lineage>
</organism>
<protein>
    <submittedName>
        <fullName evidence="12">Mucin 4</fullName>
    </submittedName>
</protein>
<dbReference type="Pfam" id="PF07645">
    <property type="entry name" value="EGF_CA"/>
    <property type="match status" value="1"/>
</dbReference>
<dbReference type="AlphaFoldDB" id="A0A7D9JPQ7"/>
<keyword evidence="7" id="KW-1133">Transmembrane helix</keyword>